<keyword evidence="4 5" id="KW-0479">Metal-binding</keyword>
<dbReference type="Pfam" id="PF01784">
    <property type="entry name" value="DUF34_NIF3"/>
    <property type="match status" value="1"/>
</dbReference>
<dbReference type="RefSeq" id="WP_129013450.1">
    <property type="nucleotide sequence ID" value="NZ_CBCSEI010000011.1"/>
</dbReference>
<comment type="similarity">
    <text evidence="1">Belongs to the GTP cyclohydrolase I type 2/NIF3 family.</text>
</comment>
<dbReference type="Gene3D" id="3.40.1390.30">
    <property type="entry name" value="NIF3 (NGG1p interacting factor 3)-like"/>
    <property type="match status" value="2"/>
</dbReference>
<dbReference type="InterPro" id="IPR036069">
    <property type="entry name" value="DUF34/NIF3_sf"/>
</dbReference>
<comment type="subunit">
    <text evidence="2">Homohexamer.</text>
</comment>
<evidence type="ECO:0000256" key="3">
    <source>
        <dbReference type="ARBA" id="ARBA00022112"/>
    </source>
</evidence>
<evidence type="ECO:0000256" key="5">
    <source>
        <dbReference type="PIRSR" id="PIRSR602678-1"/>
    </source>
</evidence>
<organism evidence="6 7">
    <name type="scientific">Arcobacter cloacae</name>
    <dbReference type="NCBI Taxonomy" id="1054034"/>
    <lineage>
        <taxon>Bacteria</taxon>
        <taxon>Pseudomonadati</taxon>
        <taxon>Campylobacterota</taxon>
        <taxon>Epsilonproteobacteria</taxon>
        <taxon>Campylobacterales</taxon>
        <taxon>Arcobacteraceae</taxon>
        <taxon>Arcobacter</taxon>
    </lineage>
</organism>
<dbReference type="NCBIfam" id="TIGR00486">
    <property type="entry name" value="YbgI_SA1388"/>
    <property type="match status" value="1"/>
</dbReference>
<name>A0A6M8NQ07_9BACT</name>
<feature type="binding site" evidence="5">
    <location>
        <position position="210"/>
    </location>
    <ligand>
        <name>a divalent metal cation</name>
        <dbReference type="ChEBI" id="CHEBI:60240"/>
        <label>1</label>
    </ligand>
</feature>
<keyword evidence="7" id="KW-1185">Reference proteome</keyword>
<dbReference type="InterPro" id="IPR002678">
    <property type="entry name" value="DUF34/NIF3"/>
</dbReference>
<protein>
    <recommendedName>
        <fullName evidence="3">GTP cyclohydrolase 1 type 2 homolog</fullName>
    </recommendedName>
</protein>
<evidence type="ECO:0000256" key="2">
    <source>
        <dbReference type="ARBA" id="ARBA00011643"/>
    </source>
</evidence>
<dbReference type="PANTHER" id="PTHR13799:SF14">
    <property type="entry name" value="GTP CYCLOHYDROLASE 1 TYPE 2 HOMOLOG"/>
    <property type="match status" value="1"/>
</dbReference>
<dbReference type="GO" id="GO:0046872">
    <property type="term" value="F:metal ion binding"/>
    <property type="evidence" value="ECO:0007669"/>
    <property type="project" value="UniProtKB-KW"/>
</dbReference>
<feature type="binding site" evidence="5">
    <location>
        <position position="62"/>
    </location>
    <ligand>
        <name>a divalent metal cation</name>
        <dbReference type="ChEBI" id="CHEBI:60240"/>
        <label>1</label>
    </ligand>
</feature>
<feature type="binding site" evidence="5">
    <location>
        <position position="101"/>
    </location>
    <ligand>
        <name>a divalent metal cation</name>
        <dbReference type="ChEBI" id="CHEBI:60240"/>
        <label>1</label>
    </ligand>
</feature>
<evidence type="ECO:0000256" key="1">
    <source>
        <dbReference type="ARBA" id="ARBA00006964"/>
    </source>
</evidence>
<evidence type="ECO:0000313" key="6">
    <source>
        <dbReference type="EMBL" id="RXI41474.1"/>
    </source>
</evidence>
<proteinExistence type="inferred from homology"/>
<reference evidence="6 7" key="1">
    <citation type="submission" date="2017-09" db="EMBL/GenBank/DDBJ databases">
        <title>Genomics of the genus Arcobacter.</title>
        <authorList>
            <person name="Perez-Cataluna A."/>
            <person name="Figueras M.J."/>
            <person name="Salas-Masso N."/>
        </authorList>
    </citation>
    <scope>NUCLEOTIDE SEQUENCE [LARGE SCALE GENOMIC DNA]</scope>
    <source>
        <strain evidence="6 7">CECT 7834</strain>
    </source>
</reference>
<dbReference type="AlphaFoldDB" id="A0A6M8NQ07"/>
<feature type="binding site" evidence="5">
    <location>
        <position position="206"/>
    </location>
    <ligand>
        <name>a divalent metal cation</name>
        <dbReference type="ChEBI" id="CHEBI:60240"/>
        <label>1</label>
    </ligand>
</feature>
<comment type="caution">
    <text evidence="6">The sequence shown here is derived from an EMBL/GenBank/DDBJ whole genome shotgun (WGS) entry which is preliminary data.</text>
</comment>
<dbReference type="Proteomes" id="UP000290378">
    <property type="component" value="Unassembled WGS sequence"/>
</dbReference>
<sequence>MKLKEIYDVLNDISSFELQEKWDNSGLLVGSFEDEIENIYISMDLDLELAKDLKSNSLIITHHPLIFSGIKRVNFDTYSTKILKELIKKDISLISMHTNIDKTHLNRYFVEEILGFKIKDSLEFLAYCEVNMKFEELVKHISNRLNLKTLKAVRCKEFIKDIAVVTGSAMSLLDEVKADCFLTGDIKYHDAMEAKARNISLIDIRHYESEKYFNKLIEELLFEYLKKNKLKAIITASKNPFEFFIEGETVE</sequence>
<accession>A0A6M8NQ07</accession>
<dbReference type="EMBL" id="NXII01000007">
    <property type="protein sequence ID" value="RXI41474.1"/>
    <property type="molecule type" value="Genomic_DNA"/>
</dbReference>
<dbReference type="PANTHER" id="PTHR13799">
    <property type="entry name" value="NGG1 INTERACTING FACTOR 3"/>
    <property type="match status" value="1"/>
</dbReference>
<evidence type="ECO:0000256" key="4">
    <source>
        <dbReference type="ARBA" id="ARBA00022723"/>
    </source>
</evidence>
<dbReference type="GO" id="GO:0005737">
    <property type="term" value="C:cytoplasm"/>
    <property type="evidence" value="ECO:0007669"/>
    <property type="project" value="TreeGrafter"/>
</dbReference>
<feature type="binding site" evidence="5">
    <location>
        <position position="63"/>
    </location>
    <ligand>
        <name>a divalent metal cation</name>
        <dbReference type="ChEBI" id="CHEBI:60240"/>
        <label>1</label>
    </ligand>
</feature>
<gene>
    <name evidence="6" type="ORF">CP963_06810</name>
</gene>
<dbReference type="SUPFAM" id="SSF102705">
    <property type="entry name" value="NIF3 (NGG1p interacting factor 3)-like"/>
    <property type="match status" value="1"/>
</dbReference>
<evidence type="ECO:0000313" key="7">
    <source>
        <dbReference type="Proteomes" id="UP000290378"/>
    </source>
</evidence>
<dbReference type="FunFam" id="3.40.1390.30:FF:000001">
    <property type="entry name" value="GTP cyclohydrolase 1 type 2"/>
    <property type="match status" value="1"/>
</dbReference>